<accession>A0A0C2E6Q6</accession>
<proteinExistence type="predicted"/>
<evidence type="ECO:0000313" key="3">
    <source>
        <dbReference type="EMBL" id="MDB0580229.1"/>
    </source>
</evidence>
<dbReference type="GeneID" id="77844991"/>
<reference evidence="2 4" key="1">
    <citation type="submission" date="2015-01" db="EMBL/GenBank/DDBJ databases">
        <title>Genome sequences of high lactate-tolerant strain Salinicoccus roseus W12 with industrial interest.</title>
        <authorList>
            <person name="Wang H."/>
            <person name="Yu B."/>
        </authorList>
    </citation>
    <scope>NUCLEOTIDE SEQUENCE [LARGE SCALE GENOMIC DNA]</scope>
    <source>
        <strain evidence="2 4">W12</strain>
    </source>
</reference>
<gene>
    <name evidence="3" type="ORF">F7P68_0006780</name>
    <name evidence="2" type="ORF">SN16_05435</name>
</gene>
<dbReference type="AlphaFoldDB" id="A0A0C2E6Q6"/>
<dbReference type="Proteomes" id="UP000031546">
    <property type="component" value="Unassembled WGS sequence"/>
</dbReference>
<feature type="transmembrane region" description="Helical" evidence="1">
    <location>
        <begin position="12"/>
        <end position="33"/>
    </location>
</feature>
<evidence type="ECO:0000313" key="4">
    <source>
        <dbReference type="Proteomes" id="UP000031546"/>
    </source>
</evidence>
<feature type="transmembrane region" description="Helical" evidence="1">
    <location>
        <begin position="45"/>
        <end position="62"/>
    </location>
</feature>
<feature type="transmembrane region" description="Helical" evidence="1">
    <location>
        <begin position="115"/>
        <end position="136"/>
    </location>
</feature>
<reference evidence="3 5" key="4">
    <citation type="submission" date="2022-12" db="EMBL/GenBank/DDBJ databases">
        <title>Genome analysis and biological profiling of marine Salinicoccus roseus MOSEL-ME25.</title>
        <authorList>
            <person name="Mirza F.T."/>
            <person name="Xie Y."/>
            <person name="Shinwari Z.K."/>
        </authorList>
    </citation>
    <scope>NUCLEOTIDE SEQUENCE [LARGE SCALE GENOMIC DNA]</scope>
    <source>
        <strain evidence="3 5">MOSEL-ME25</strain>
    </source>
</reference>
<keyword evidence="1" id="KW-1133">Transmembrane helix</keyword>
<feature type="transmembrane region" description="Helical" evidence="1">
    <location>
        <begin position="67"/>
        <end position="84"/>
    </location>
</feature>
<comment type="caution">
    <text evidence="2">The sequence shown here is derived from an EMBL/GenBank/DDBJ whole genome shotgun (WGS) entry which is preliminary data.</text>
</comment>
<evidence type="ECO:0000256" key="1">
    <source>
        <dbReference type="SAM" id="Phobius"/>
    </source>
</evidence>
<keyword evidence="1" id="KW-0472">Membrane</keyword>
<dbReference type="Pfam" id="PF09819">
    <property type="entry name" value="ABC_cobalt"/>
    <property type="match status" value="1"/>
</dbReference>
<dbReference type="Proteomes" id="UP000527860">
    <property type="component" value="Unassembled WGS sequence"/>
</dbReference>
<feature type="transmembrane region" description="Helical" evidence="1">
    <location>
        <begin position="148"/>
        <end position="170"/>
    </location>
</feature>
<name>A0A0C2E6Q6_9STAP</name>
<dbReference type="STRING" id="45670.SN16_05435"/>
<keyword evidence="5" id="KW-1185">Reference proteome</keyword>
<dbReference type="RefSeq" id="WP_040105602.1">
    <property type="nucleotide sequence ID" value="NZ_JABEVU030000001.1"/>
</dbReference>
<reference evidence="3" key="3">
    <citation type="submission" date="2020-04" db="EMBL/GenBank/DDBJ databases">
        <authorList>
            <person name="Tanveer F."/>
            <person name="Xie Y."/>
            <person name="Shinwari Z.K."/>
        </authorList>
    </citation>
    <scope>NUCLEOTIDE SEQUENCE</scope>
    <source>
        <strain evidence="3">MOSEL-ME25</strain>
    </source>
</reference>
<dbReference type="EMBL" id="JABEVU030000001">
    <property type="protein sequence ID" value="MDB0580229.1"/>
    <property type="molecule type" value="Genomic_DNA"/>
</dbReference>
<organism evidence="2 4">
    <name type="scientific">Salinicoccus roseus</name>
    <dbReference type="NCBI Taxonomy" id="45670"/>
    <lineage>
        <taxon>Bacteria</taxon>
        <taxon>Bacillati</taxon>
        <taxon>Bacillota</taxon>
        <taxon>Bacilli</taxon>
        <taxon>Bacillales</taxon>
        <taxon>Staphylococcaceae</taxon>
        <taxon>Salinicoccus</taxon>
    </lineage>
</organism>
<protein>
    <submittedName>
        <fullName evidence="3">ECF transporter S component</fullName>
    </submittedName>
    <submittedName>
        <fullName evidence="2">Thiamine ABC transporter permease</fullName>
    </submittedName>
</protein>
<dbReference type="PIRSF" id="PIRSF037394">
    <property type="entry name" value="ABC_thiamine-permease_YkoE_prd"/>
    <property type="match status" value="1"/>
</dbReference>
<keyword evidence="1" id="KW-0812">Transmembrane</keyword>
<evidence type="ECO:0000313" key="2">
    <source>
        <dbReference type="EMBL" id="KIH71002.1"/>
    </source>
</evidence>
<sequence length="192" mass="21017">MVKRKGLTLTDVLITVVIALVFSFIYSIWGGVYTALEPLGLHLNQLLYGMWFIAAVVAYFVIRKPGVALIAEFAAASGETIVMLQFDVMLIVYGLIQGLACEIVFAVVKYKSTSLMVAVAAGISAALATFPLDWYYGYLGQLETWNLLLMFGFRVLSGALIAGWLAHLLYRALKETGVLKLVGNRHAAEEGF</sequence>
<dbReference type="EMBL" id="JXII01000004">
    <property type="protein sequence ID" value="KIH71002.1"/>
    <property type="molecule type" value="Genomic_DNA"/>
</dbReference>
<dbReference type="InterPro" id="IPR017195">
    <property type="entry name" value="ABC_thiamin-permease_prd"/>
</dbReference>
<feature type="transmembrane region" description="Helical" evidence="1">
    <location>
        <begin position="90"/>
        <end position="108"/>
    </location>
</feature>
<dbReference type="OrthoDB" id="8017424at2"/>
<evidence type="ECO:0000313" key="5">
    <source>
        <dbReference type="Proteomes" id="UP000527860"/>
    </source>
</evidence>
<reference evidence="5" key="2">
    <citation type="submission" date="2020-04" db="EMBL/GenBank/DDBJ databases">
        <title>Genome analysis and biological profiling of marine Cellulosimicrobium funkei MOSEL-ME6.</title>
        <authorList>
            <person name="Tanveer F."/>
            <person name="Xie Y."/>
            <person name="Shinwari Z.K."/>
        </authorList>
    </citation>
    <scope>NUCLEOTIDE SEQUENCE [LARGE SCALE GENOMIC DNA]</scope>
    <source>
        <strain evidence="5">MOSEL-ME25</strain>
    </source>
</reference>